<keyword evidence="3" id="KW-0813">Transport</keyword>
<feature type="transmembrane region" description="Helical" evidence="8">
    <location>
        <begin position="451"/>
        <end position="470"/>
    </location>
</feature>
<dbReference type="InterPro" id="IPR005829">
    <property type="entry name" value="Sugar_transporter_CS"/>
</dbReference>
<dbReference type="PANTHER" id="PTHR48022">
    <property type="entry name" value="PLASTIDIC GLUCOSE TRANSPORTER 4"/>
    <property type="match status" value="1"/>
</dbReference>
<evidence type="ECO:0000256" key="6">
    <source>
        <dbReference type="ARBA" id="ARBA00023136"/>
    </source>
</evidence>
<keyword evidence="5 8" id="KW-1133">Transmembrane helix</keyword>
<dbReference type="InterPro" id="IPR005828">
    <property type="entry name" value="MFS_sugar_transport-like"/>
</dbReference>
<dbReference type="PROSITE" id="PS50850">
    <property type="entry name" value="MFS"/>
    <property type="match status" value="1"/>
</dbReference>
<evidence type="ECO:0000256" key="4">
    <source>
        <dbReference type="ARBA" id="ARBA00022692"/>
    </source>
</evidence>
<feature type="transmembrane region" description="Helical" evidence="8">
    <location>
        <begin position="285"/>
        <end position="307"/>
    </location>
</feature>
<feature type="transmembrane region" description="Helical" evidence="8">
    <location>
        <begin position="105"/>
        <end position="123"/>
    </location>
</feature>
<feature type="transmembrane region" description="Helical" evidence="8">
    <location>
        <begin position="351"/>
        <end position="375"/>
    </location>
</feature>
<evidence type="ECO:0000256" key="7">
    <source>
        <dbReference type="SAM" id="MobiDB-lite"/>
    </source>
</evidence>
<accession>A0A0F8V938</accession>
<keyword evidence="11" id="KW-1185">Reference proteome</keyword>
<protein>
    <recommendedName>
        <fullName evidence="9">Major facilitator superfamily (MFS) profile domain-containing protein</fullName>
    </recommendedName>
</protein>
<dbReference type="Gene3D" id="1.20.1250.20">
    <property type="entry name" value="MFS general substrate transporter like domains"/>
    <property type="match status" value="1"/>
</dbReference>
<feature type="domain" description="Major facilitator superfamily (MFS) profile" evidence="9">
    <location>
        <begin position="37"/>
        <end position="474"/>
    </location>
</feature>
<keyword evidence="6 8" id="KW-0472">Membrane</keyword>
<evidence type="ECO:0000256" key="2">
    <source>
        <dbReference type="ARBA" id="ARBA00010992"/>
    </source>
</evidence>
<feature type="transmembrane region" description="Helical" evidence="8">
    <location>
        <begin position="327"/>
        <end position="344"/>
    </location>
</feature>
<comment type="caution">
    <text evidence="10">The sequence shown here is derived from an EMBL/GenBank/DDBJ whole genome shotgun (WGS) entry which is preliminary data.</text>
</comment>
<feature type="compositionally biased region" description="Basic and acidic residues" evidence="7">
    <location>
        <begin position="493"/>
        <end position="517"/>
    </location>
</feature>
<evidence type="ECO:0000256" key="8">
    <source>
        <dbReference type="SAM" id="Phobius"/>
    </source>
</evidence>
<organism evidence="10 11">
    <name type="scientific">Aspergillus rambellii</name>
    <dbReference type="NCBI Taxonomy" id="308745"/>
    <lineage>
        <taxon>Eukaryota</taxon>
        <taxon>Fungi</taxon>
        <taxon>Dikarya</taxon>
        <taxon>Ascomycota</taxon>
        <taxon>Pezizomycotina</taxon>
        <taxon>Eurotiomycetes</taxon>
        <taxon>Eurotiomycetidae</taxon>
        <taxon>Eurotiales</taxon>
        <taxon>Aspergillaceae</taxon>
        <taxon>Aspergillus</taxon>
        <taxon>Aspergillus subgen. Nidulantes</taxon>
    </lineage>
</organism>
<evidence type="ECO:0000313" key="10">
    <source>
        <dbReference type="EMBL" id="KKK19521.1"/>
    </source>
</evidence>
<feature type="transmembrane region" description="Helical" evidence="8">
    <location>
        <begin position="421"/>
        <end position="439"/>
    </location>
</feature>
<evidence type="ECO:0000259" key="9">
    <source>
        <dbReference type="PROSITE" id="PS50850"/>
    </source>
</evidence>
<dbReference type="AlphaFoldDB" id="A0A0F8V938"/>
<feature type="transmembrane region" description="Helical" evidence="8">
    <location>
        <begin position="381"/>
        <end position="400"/>
    </location>
</feature>
<keyword evidence="4 8" id="KW-0812">Transmembrane</keyword>
<dbReference type="OrthoDB" id="6133115at2759"/>
<dbReference type="EMBL" id="JZBS01002219">
    <property type="protein sequence ID" value="KKK19521.1"/>
    <property type="molecule type" value="Genomic_DNA"/>
</dbReference>
<feature type="transmembrane region" description="Helical" evidence="8">
    <location>
        <begin position="163"/>
        <end position="182"/>
    </location>
</feature>
<proteinExistence type="inferred from homology"/>
<feature type="transmembrane region" description="Helical" evidence="8">
    <location>
        <begin position="72"/>
        <end position="93"/>
    </location>
</feature>
<feature type="transmembrane region" description="Helical" evidence="8">
    <location>
        <begin position="194"/>
        <end position="215"/>
    </location>
</feature>
<comment type="similarity">
    <text evidence="2">Belongs to the major facilitator superfamily. Sugar transporter (TC 2.A.1.1) family.</text>
</comment>
<feature type="region of interest" description="Disordered" evidence="7">
    <location>
        <begin position="491"/>
        <end position="517"/>
    </location>
</feature>
<dbReference type="PROSITE" id="PS00216">
    <property type="entry name" value="SUGAR_TRANSPORT_1"/>
    <property type="match status" value="1"/>
</dbReference>
<evidence type="ECO:0000313" key="11">
    <source>
        <dbReference type="Proteomes" id="UP000034291"/>
    </source>
</evidence>
<evidence type="ECO:0000256" key="3">
    <source>
        <dbReference type="ARBA" id="ARBA00022448"/>
    </source>
</evidence>
<dbReference type="Pfam" id="PF00083">
    <property type="entry name" value="Sugar_tr"/>
    <property type="match status" value="1"/>
</dbReference>
<evidence type="ECO:0000256" key="5">
    <source>
        <dbReference type="ARBA" id="ARBA00022989"/>
    </source>
</evidence>
<comment type="subcellular location">
    <subcellularLocation>
        <location evidence="1">Membrane</location>
        <topology evidence="1">Multi-pass membrane protein</topology>
    </subcellularLocation>
</comment>
<sequence>MARTKADKSISEALLAVLPSDRRPWYKVPHLIRLNAILVGILLFSSTVGYDISLMNGLQSMGQWTEFMNHPAGAWLGFIGAIQSLGGVIGMPLQASFSNRYGRKPSLWVGYIFLAGGVAMQTATPIPALFIVSRFIVGFSSAWFMSAPVLIAELAYPTQRSKVVALYQPMYYVGSVLSSWATFGCRNMASSWGWRIPVVLQITFPVISIPFVLLCPESPRWLVRNGKSDQARQILTKYHAGGDEQSPLVNFQMEEIADAIRVENELAYTASWMDMLRTKGNRRRLYISATLGVSAQWNGVGIVSYYLSLILNSVGITSVTQQTMVNGFLQIWNLILAIVGAQFVDFAGRRMLFIISTVTMLISYILITGLAGSFATTQVSAVGTAVIPFLFIFYGGYDLAWTPLLVSYPAEIWSYSLRAKGVSLAYMFTYLALLFNQLVNPIALDAIGWKYYILYIALLVIILVNVWFTYPETRGYSLEEMAVLFDQDDLGEDERGSKVKREASHTEHVETSEKSGI</sequence>
<feature type="transmembrane region" description="Helical" evidence="8">
    <location>
        <begin position="31"/>
        <end position="52"/>
    </location>
</feature>
<gene>
    <name evidence="10" type="ORF">ARAM_003491</name>
</gene>
<name>A0A0F8V938_9EURO</name>
<dbReference type="FunFam" id="1.20.1250.20:FF:000134">
    <property type="entry name" value="MFS sugar transporter protein"/>
    <property type="match status" value="1"/>
</dbReference>
<feature type="transmembrane region" description="Helical" evidence="8">
    <location>
        <begin position="129"/>
        <end position="151"/>
    </location>
</feature>
<dbReference type="SUPFAM" id="SSF103473">
    <property type="entry name" value="MFS general substrate transporter"/>
    <property type="match status" value="1"/>
</dbReference>
<dbReference type="PANTHER" id="PTHR48022:SF3">
    <property type="entry name" value="HEXOSE TRANSPORTER PROTEIN (AFU_ORTHOLOGUE AFUA_8G04480)-RELATED"/>
    <property type="match status" value="1"/>
</dbReference>
<dbReference type="InterPro" id="IPR050360">
    <property type="entry name" value="MFS_Sugar_Transporters"/>
</dbReference>
<dbReference type="Proteomes" id="UP000034291">
    <property type="component" value="Unassembled WGS sequence"/>
</dbReference>
<reference evidence="10 11" key="1">
    <citation type="submission" date="2015-02" db="EMBL/GenBank/DDBJ databases">
        <title>Draft Genome Sequences of Two Closely-Related Aflatoxigenic Aspergillus Species Obtained from the Cote d'Ivoire.</title>
        <authorList>
            <person name="Moore G.G."/>
            <person name="Beltz S.B."/>
            <person name="Mack B.M."/>
        </authorList>
    </citation>
    <scope>NUCLEOTIDE SEQUENCE [LARGE SCALE GENOMIC DNA]</scope>
    <source>
        <strain evidence="10 11">SRRC1468</strain>
    </source>
</reference>
<evidence type="ECO:0000256" key="1">
    <source>
        <dbReference type="ARBA" id="ARBA00004141"/>
    </source>
</evidence>
<dbReference type="InterPro" id="IPR036259">
    <property type="entry name" value="MFS_trans_sf"/>
</dbReference>
<dbReference type="InterPro" id="IPR020846">
    <property type="entry name" value="MFS_dom"/>
</dbReference>
<dbReference type="GO" id="GO:0005351">
    <property type="term" value="F:carbohydrate:proton symporter activity"/>
    <property type="evidence" value="ECO:0007669"/>
    <property type="project" value="TreeGrafter"/>
</dbReference>
<dbReference type="GO" id="GO:0016020">
    <property type="term" value="C:membrane"/>
    <property type="evidence" value="ECO:0007669"/>
    <property type="project" value="UniProtKB-SubCell"/>
</dbReference>